<evidence type="ECO:0000259" key="1">
    <source>
        <dbReference type="Pfam" id="PF02541"/>
    </source>
</evidence>
<dbReference type="InterPro" id="IPR003695">
    <property type="entry name" value="Ppx_GppA_N"/>
</dbReference>
<evidence type="ECO:0000313" key="2">
    <source>
        <dbReference type="EMBL" id="MDO2409874.1"/>
    </source>
</evidence>
<dbReference type="SUPFAM" id="SSF109604">
    <property type="entry name" value="HD-domain/PDEase-like"/>
    <property type="match status" value="1"/>
</dbReference>
<dbReference type="RefSeq" id="WP_302244643.1">
    <property type="nucleotide sequence ID" value="NZ_JAULJQ010000008.1"/>
</dbReference>
<evidence type="ECO:0000313" key="3">
    <source>
        <dbReference type="Proteomes" id="UP001171111"/>
    </source>
</evidence>
<accession>A0ABT8T830</accession>
<proteinExistence type="predicted"/>
<dbReference type="PANTHER" id="PTHR30005:SF0">
    <property type="entry name" value="RETROGRADE REGULATION PROTEIN 2"/>
    <property type="match status" value="1"/>
</dbReference>
<dbReference type="Gene3D" id="1.10.3210.10">
    <property type="entry name" value="Hypothetical protein af1432"/>
    <property type="match status" value="1"/>
</dbReference>
<reference evidence="2 3" key="1">
    <citation type="submission" date="2023-06" db="EMBL/GenBank/DDBJ databases">
        <title>Campylobacter magnum sp. nov., isolated from cecal contents of domestic pigs (Sus scrofa domesticus).</title>
        <authorList>
            <person name="Papic B."/>
            <person name="Gruntar I."/>
        </authorList>
    </citation>
    <scope>NUCLEOTIDE SEQUENCE [LARGE SCALE GENOMIC DNA]</scope>
    <source>
        <strain evidence="3">34484-21</strain>
    </source>
</reference>
<dbReference type="Pfam" id="PF02541">
    <property type="entry name" value="Ppx-GppA"/>
    <property type="match status" value="1"/>
</dbReference>
<comment type="caution">
    <text evidence="2">The sequence shown here is derived from an EMBL/GenBank/DDBJ whole genome shotgun (WGS) entry which is preliminary data.</text>
</comment>
<organism evidence="2 3">
    <name type="scientific">Campylobacter magnus</name>
    <dbReference type="NCBI Taxonomy" id="3026462"/>
    <lineage>
        <taxon>Bacteria</taxon>
        <taxon>Pseudomonadati</taxon>
        <taxon>Campylobacterota</taxon>
        <taxon>Epsilonproteobacteria</taxon>
        <taxon>Campylobacterales</taxon>
        <taxon>Campylobacteraceae</taxon>
        <taxon>Campylobacter</taxon>
    </lineage>
</organism>
<gene>
    <name evidence="2" type="ORF">Q2362_07155</name>
</gene>
<dbReference type="PANTHER" id="PTHR30005">
    <property type="entry name" value="EXOPOLYPHOSPHATASE"/>
    <property type="match status" value="1"/>
</dbReference>
<keyword evidence="3" id="KW-1185">Reference proteome</keyword>
<dbReference type="InterPro" id="IPR050273">
    <property type="entry name" value="GppA/Ppx_hydrolase"/>
</dbReference>
<dbReference type="Gene3D" id="3.30.420.150">
    <property type="entry name" value="Exopolyphosphatase. Domain 2"/>
    <property type="match status" value="1"/>
</dbReference>
<dbReference type="InterPro" id="IPR043129">
    <property type="entry name" value="ATPase_NBD"/>
</dbReference>
<dbReference type="Proteomes" id="UP001171111">
    <property type="component" value="Unassembled WGS sequence"/>
</dbReference>
<name>A0ABT8T830_9BACT</name>
<dbReference type="SUPFAM" id="SSF53067">
    <property type="entry name" value="Actin-like ATPase domain"/>
    <property type="match status" value="2"/>
</dbReference>
<dbReference type="EMBL" id="JAULJQ010000008">
    <property type="protein sequence ID" value="MDO2409874.1"/>
    <property type="molecule type" value="Genomic_DNA"/>
</dbReference>
<dbReference type="Gene3D" id="3.30.420.40">
    <property type="match status" value="1"/>
</dbReference>
<sequence length="484" mass="52749">MSKRIAVIDLGSNSARLAIFERTSRLGFFILREYKVKVRLGHGAYENGGMLQDAAIAEVLEALSEFKTYIKLYKVRKIIAGGTSALRDAPNKAVFLTRLKNELGITMKVISGEEEASLGGIAASNLLPLLEDALCVDIGGGSTELARIKDGKMIAATSLNLGTVRLKELFYDKGDLKGAAQFIKDKINALNAEFKSEQIVAIGGSLRAISKAIMERSNYAYKVLHGFCYELRKEGAFIKKIATAKPNDLKELCIKKERFDTITGGASIFDALCAFAGAKSVITSGVGVREGLFLRTILRPSMRFPKGFNPSLKSLSERFCVIDNAPIVRFSRLLFKELAPLHALGEYELGLLSAAARVFNVGRAIGYYSEAQNSAYIVRSGLNYGYTHEQICAIAAICELNSTEFSKADLGEFAGIILGKNLNITALKWLCYILALARNLGVYAGVSARFHLGVLIISGASELALLKANIKKLVEPIKFEIIFE</sequence>
<dbReference type="CDD" id="cd24052">
    <property type="entry name" value="ASKHA_NBD_HpPPX-GppA-like"/>
    <property type="match status" value="1"/>
</dbReference>
<feature type="domain" description="Ppx/GppA phosphatase N-terminal" evidence="1">
    <location>
        <begin position="24"/>
        <end position="298"/>
    </location>
</feature>
<protein>
    <submittedName>
        <fullName evidence="2">Ppx/GppA phosphatase family protein</fullName>
    </submittedName>
</protein>